<dbReference type="AlphaFoldDB" id="A0A5C7HJ89"/>
<reference evidence="7" key="1">
    <citation type="journal article" date="2019" name="Gigascience">
        <title>De novo genome assembly of the endangered Acer yangbiense, a plant species with extremely small populations endemic to Yunnan Province, China.</title>
        <authorList>
            <person name="Yang J."/>
            <person name="Wariss H.M."/>
            <person name="Tao L."/>
            <person name="Zhang R."/>
            <person name="Yun Q."/>
            <person name="Hollingsworth P."/>
            <person name="Dao Z."/>
            <person name="Luo G."/>
            <person name="Guo H."/>
            <person name="Ma Y."/>
            <person name="Sun W."/>
        </authorList>
    </citation>
    <scope>NUCLEOTIDE SEQUENCE [LARGE SCALE GENOMIC DNA]</scope>
    <source>
        <strain evidence="7">cv. Malutang</strain>
    </source>
</reference>
<accession>A0A5C7HJ89</accession>
<dbReference type="Proteomes" id="UP000323000">
    <property type="component" value="Chromosome 8"/>
</dbReference>
<keyword evidence="4" id="KW-0460">Magnesium</keyword>
<proteinExistence type="predicted"/>
<dbReference type="GO" id="GO:0046872">
    <property type="term" value="F:metal ion binding"/>
    <property type="evidence" value="ECO:0007669"/>
    <property type="project" value="UniProtKB-KW"/>
</dbReference>
<dbReference type="SUPFAM" id="SSF53335">
    <property type="entry name" value="S-adenosyl-L-methionine-dependent methyltransferases"/>
    <property type="match status" value="1"/>
</dbReference>
<dbReference type="EMBL" id="VAHF01000008">
    <property type="protein sequence ID" value="TXG57070.1"/>
    <property type="molecule type" value="Genomic_DNA"/>
</dbReference>
<name>A0A5C7HJ89_9ROSI</name>
<evidence type="ECO:0000256" key="3">
    <source>
        <dbReference type="ARBA" id="ARBA00022723"/>
    </source>
</evidence>
<dbReference type="InterPro" id="IPR042086">
    <property type="entry name" value="MeTrfase_capping"/>
</dbReference>
<dbReference type="PANTHER" id="PTHR31009">
    <property type="entry name" value="S-ADENOSYL-L-METHIONINE:CARBOXYL METHYLTRANSFERASE FAMILY PROTEIN"/>
    <property type="match status" value="1"/>
</dbReference>
<dbReference type="InterPro" id="IPR005299">
    <property type="entry name" value="MeTrfase_7"/>
</dbReference>
<dbReference type="Gene3D" id="3.40.50.150">
    <property type="entry name" value="Vaccinia Virus protein VP39"/>
    <property type="match status" value="1"/>
</dbReference>
<protein>
    <submittedName>
        <fullName evidence="6">Uncharacterized protein</fullName>
    </submittedName>
</protein>
<feature type="compositionally biased region" description="Basic and acidic residues" evidence="5">
    <location>
        <begin position="125"/>
        <end position="136"/>
    </location>
</feature>
<sequence>MMECRKGVKEPSLRSPMLAWKEAGWERVFLDKGKGKWINSLKPTHRYPIGNGAVKIDKKKTSYSESSIDGFESTDSKSDIEPFFNKSFHKGECSSRRQLMVPETQMACNQDIDIIVDLRNSGSKMETHEEKNKESNSEGSLEDEEAVKKKSRGAVRSEILDYQINKEAEMATTLVSEKISQKALVDSKAFPESPGSVVGGDGTYSYYNNSFYTRSAINVSKKEVDEAITRKLDVKALLSSTFSNTIRIADCGCAVGPNTFYAMKDLIETINHIYQSQCLSTPQTLLEFQVFFVDQPSNDYNTLFTSLPQDRQYFAAGVPGSFHQQMFPESFLHVVHSSYALHWLSKVPDELVDKNSPAYNKGRILYPFGPVEVVNAYASQFAKDLDRFLSARAKEMVKGGLLIVTKPSIPDGMPYSQTANAYVYDCMATILYDMAKEGLISEAQVDAFNFPLYFCPPGEFSAVVEKNGNFSIEVIGLTNPSPWVKDRIDIAEYIKHIRAAKEGMLNKHFPSEIIDAMFKELVERLEVINDKLTSCYRERIHLYTVLQRK</sequence>
<dbReference type="GO" id="GO:0008168">
    <property type="term" value="F:methyltransferase activity"/>
    <property type="evidence" value="ECO:0007669"/>
    <property type="project" value="UniProtKB-KW"/>
</dbReference>
<evidence type="ECO:0000256" key="4">
    <source>
        <dbReference type="ARBA" id="ARBA00022842"/>
    </source>
</evidence>
<dbReference type="OrthoDB" id="1523883at2759"/>
<dbReference type="Pfam" id="PF03492">
    <property type="entry name" value="Methyltransf_7"/>
    <property type="match status" value="1"/>
</dbReference>
<dbReference type="Gene3D" id="1.10.1200.270">
    <property type="entry name" value="Methyltransferase, alpha-helical capping domain"/>
    <property type="match status" value="1"/>
</dbReference>
<feature type="region of interest" description="Disordered" evidence="5">
    <location>
        <begin position="123"/>
        <end position="149"/>
    </location>
</feature>
<evidence type="ECO:0000256" key="1">
    <source>
        <dbReference type="ARBA" id="ARBA00022603"/>
    </source>
</evidence>
<keyword evidence="1" id="KW-0489">Methyltransferase</keyword>
<comment type="caution">
    <text evidence="6">The sequence shown here is derived from an EMBL/GenBank/DDBJ whole genome shotgun (WGS) entry which is preliminary data.</text>
</comment>
<keyword evidence="2" id="KW-0808">Transferase</keyword>
<organism evidence="6 7">
    <name type="scientific">Acer yangbiense</name>
    <dbReference type="NCBI Taxonomy" id="1000413"/>
    <lineage>
        <taxon>Eukaryota</taxon>
        <taxon>Viridiplantae</taxon>
        <taxon>Streptophyta</taxon>
        <taxon>Embryophyta</taxon>
        <taxon>Tracheophyta</taxon>
        <taxon>Spermatophyta</taxon>
        <taxon>Magnoliopsida</taxon>
        <taxon>eudicotyledons</taxon>
        <taxon>Gunneridae</taxon>
        <taxon>Pentapetalae</taxon>
        <taxon>rosids</taxon>
        <taxon>malvids</taxon>
        <taxon>Sapindales</taxon>
        <taxon>Sapindaceae</taxon>
        <taxon>Hippocastanoideae</taxon>
        <taxon>Acereae</taxon>
        <taxon>Acer</taxon>
    </lineage>
</organism>
<dbReference type="GO" id="GO:0032259">
    <property type="term" value="P:methylation"/>
    <property type="evidence" value="ECO:0007669"/>
    <property type="project" value="UniProtKB-KW"/>
</dbReference>
<evidence type="ECO:0000256" key="5">
    <source>
        <dbReference type="SAM" id="MobiDB-lite"/>
    </source>
</evidence>
<keyword evidence="3" id="KW-0479">Metal-binding</keyword>
<evidence type="ECO:0000313" key="7">
    <source>
        <dbReference type="Proteomes" id="UP000323000"/>
    </source>
</evidence>
<gene>
    <name evidence="6" type="ORF">EZV62_018383</name>
</gene>
<evidence type="ECO:0000256" key="2">
    <source>
        <dbReference type="ARBA" id="ARBA00022679"/>
    </source>
</evidence>
<keyword evidence="7" id="KW-1185">Reference proteome</keyword>
<dbReference type="InterPro" id="IPR029063">
    <property type="entry name" value="SAM-dependent_MTases_sf"/>
</dbReference>
<evidence type="ECO:0000313" key="6">
    <source>
        <dbReference type="EMBL" id="TXG57070.1"/>
    </source>
</evidence>